<evidence type="ECO:0000256" key="4">
    <source>
        <dbReference type="ARBA" id="ARBA00022723"/>
    </source>
</evidence>
<evidence type="ECO:0000256" key="5">
    <source>
        <dbReference type="ARBA" id="ARBA00022801"/>
    </source>
</evidence>
<dbReference type="PANTHER" id="PTHR11733:SF222">
    <property type="entry name" value="IP12942P"/>
    <property type="match status" value="1"/>
</dbReference>
<dbReference type="Gene3D" id="3.40.390.10">
    <property type="entry name" value="Collagenase (Catalytic Domain)"/>
    <property type="match status" value="1"/>
</dbReference>
<evidence type="ECO:0000259" key="9">
    <source>
        <dbReference type="Pfam" id="PF05649"/>
    </source>
</evidence>
<dbReference type="InterPro" id="IPR024079">
    <property type="entry name" value="MetalloPept_cat_dom_sf"/>
</dbReference>
<dbReference type="Pfam" id="PF05649">
    <property type="entry name" value="Peptidase_M13_N"/>
    <property type="match status" value="1"/>
</dbReference>
<protein>
    <submittedName>
        <fullName evidence="10">Putative m13 family peptidase</fullName>
    </submittedName>
</protein>
<dbReference type="GO" id="GO:0006508">
    <property type="term" value="P:proteolysis"/>
    <property type="evidence" value="ECO:0007669"/>
    <property type="project" value="UniProtKB-KW"/>
</dbReference>
<evidence type="ECO:0000259" key="8">
    <source>
        <dbReference type="Pfam" id="PF01431"/>
    </source>
</evidence>
<dbReference type="EMBL" id="GEFM01000293">
    <property type="protein sequence ID" value="JAP75503.1"/>
    <property type="molecule type" value="mRNA"/>
</dbReference>
<dbReference type="Pfam" id="PF01431">
    <property type="entry name" value="Peptidase_M13"/>
    <property type="match status" value="1"/>
</dbReference>
<dbReference type="SUPFAM" id="SSF55486">
    <property type="entry name" value="Metalloproteases ('zincins'), catalytic domain"/>
    <property type="match status" value="1"/>
</dbReference>
<proteinExistence type="evidence at transcript level"/>
<sequence>MAAVLVGTHSIAGPCFAGTAPTRDVCKTDSCQAIAQRLQQSMNESLDPCDDFYLFACQRWDSERNESIWEAASNRSLEDFEAAKTALLDGHFEHMNEPEAYLVDFVRHCENEHPRRTVEGKDPVMLELDIMGGYPLFLPQWRATFYDWLKAETRLAHVGHNQALLSVRFQIDGQRRDRRIIQLDTQSSMFPPQLLGNATAVNGLKGFLRTIATQYRYPDGGNISWENDAWMKDINLQIEEMLQFAKSLNEELKPYYSMPEQGVSRMTIQELSKAISEVDWLKYFRLLTDPAFGNDTSPGYMEDEDVVLVRNVDRLRALAKFMEKEQQTRAVANYIGYKSLINTVYFSPREQVLETYYEYMSQHGLNFNRTEKCREIAESMRLVLYHHYFRINKARLEKQRALTKHMLKQAKAQFGLTIRAASWIGQHAKELILRKLQRVKALVGYTDWLLNPDNLWDFYAMGGAPNSTKPFLRRLTYHRIKKYSQQIRELTSPREPETWEDITTVVNAAYNIRDVNVKVYAGMLQQPFIYLDAPTYVNYGTVGFVAGHEIIHAFDDRGITIDEHGVDFKSDEWERATREEFDRRMQSIIDLYTTRFQVNGSHTRNENLPDMTAAGISFRSYKIDPESQEAPALPGLERYTNDQLYFLSFASIWCNNNGYDPTSIYSPHHARVNGPLMNLAEFAQAFRCPADTPMNPEDKKAVWAT</sequence>
<reference evidence="10" key="1">
    <citation type="submission" date="2016-02" db="EMBL/GenBank/DDBJ databases">
        <title>RNAseq analyses of the midgut from blood- or serum-fed Ixodes ricinus ticks.</title>
        <authorList>
            <person name="Perner J."/>
            <person name="Provaznik J."/>
            <person name="Schrenkova J."/>
            <person name="Urbanova V."/>
            <person name="Ribeiro J.M."/>
            <person name="Kopacek P."/>
        </authorList>
    </citation>
    <scope>NUCLEOTIDE SEQUENCE</scope>
    <source>
        <tissue evidence="10">Gut</tissue>
    </source>
</reference>
<evidence type="ECO:0000313" key="10">
    <source>
        <dbReference type="EMBL" id="JAP75503.1"/>
    </source>
</evidence>
<dbReference type="InterPro" id="IPR000718">
    <property type="entry name" value="Peptidase_M13"/>
</dbReference>
<dbReference type="GO" id="GO:0046872">
    <property type="term" value="F:metal ion binding"/>
    <property type="evidence" value="ECO:0007669"/>
    <property type="project" value="UniProtKB-KW"/>
</dbReference>
<dbReference type="CDD" id="cd08662">
    <property type="entry name" value="M13"/>
    <property type="match status" value="1"/>
</dbReference>
<comment type="similarity">
    <text evidence="2">Belongs to the peptidase M13 family.</text>
</comment>
<keyword evidence="6" id="KW-0862">Zinc</keyword>
<dbReference type="AlphaFoldDB" id="A0A131Y7M5"/>
<dbReference type="InterPro" id="IPR042089">
    <property type="entry name" value="Peptidase_M13_dom_2"/>
</dbReference>
<evidence type="ECO:0000256" key="6">
    <source>
        <dbReference type="ARBA" id="ARBA00022833"/>
    </source>
</evidence>
<dbReference type="PROSITE" id="PS51885">
    <property type="entry name" value="NEPRILYSIN"/>
    <property type="match status" value="1"/>
</dbReference>
<dbReference type="GO" id="GO:0005886">
    <property type="term" value="C:plasma membrane"/>
    <property type="evidence" value="ECO:0007669"/>
    <property type="project" value="TreeGrafter"/>
</dbReference>
<dbReference type="PRINTS" id="PR00786">
    <property type="entry name" value="NEPRILYSIN"/>
</dbReference>
<feature type="domain" description="Peptidase M13 N-terminal" evidence="9">
    <location>
        <begin position="48"/>
        <end position="445"/>
    </location>
</feature>
<dbReference type="GO" id="GO:0004222">
    <property type="term" value="F:metalloendopeptidase activity"/>
    <property type="evidence" value="ECO:0007669"/>
    <property type="project" value="InterPro"/>
</dbReference>
<dbReference type="Gene3D" id="1.10.1380.10">
    <property type="entry name" value="Neutral endopeptidase , domain2"/>
    <property type="match status" value="1"/>
</dbReference>
<accession>A0A131Y7M5</accession>
<name>A0A131Y7M5_IXORI</name>
<evidence type="ECO:0000256" key="1">
    <source>
        <dbReference type="ARBA" id="ARBA00001947"/>
    </source>
</evidence>
<feature type="domain" description="Peptidase M13 C-terminal" evidence="8">
    <location>
        <begin position="507"/>
        <end position="701"/>
    </location>
</feature>
<evidence type="ECO:0000256" key="3">
    <source>
        <dbReference type="ARBA" id="ARBA00022670"/>
    </source>
</evidence>
<comment type="cofactor">
    <cofactor evidence="1">
        <name>Zn(2+)</name>
        <dbReference type="ChEBI" id="CHEBI:29105"/>
    </cofactor>
</comment>
<keyword evidence="4" id="KW-0479">Metal-binding</keyword>
<evidence type="ECO:0000256" key="2">
    <source>
        <dbReference type="ARBA" id="ARBA00007357"/>
    </source>
</evidence>
<keyword evidence="3" id="KW-0645">Protease</keyword>
<organism evidence="10">
    <name type="scientific">Ixodes ricinus</name>
    <name type="common">Common tick</name>
    <name type="synonym">Acarus ricinus</name>
    <dbReference type="NCBI Taxonomy" id="34613"/>
    <lineage>
        <taxon>Eukaryota</taxon>
        <taxon>Metazoa</taxon>
        <taxon>Ecdysozoa</taxon>
        <taxon>Arthropoda</taxon>
        <taxon>Chelicerata</taxon>
        <taxon>Arachnida</taxon>
        <taxon>Acari</taxon>
        <taxon>Parasitiformes</taxon>
        <taxon>Ixodida</taxon>
        <taxon>Ixodoidea</taxon>
        <taxon>Ixodidae</taxon>
        <taxon>Ixodinae</taxon>
        <taxon>Ixodes</taxon>
    </lineage>
</organism>
<keyword evidence="5" id="KW-0378">Hydrolase</keyword>
<keyword evidence="7" id="KW-0482">Metalloprotease</keyword>
<dbReference type="InterPro" id="IPR008753">
    <property type="entry name" value="Peptidase_M13_N"/>
</dbReference>
<dbReference type="InterPro" id="IPR018497">
    <property type="entry name" value="Peptidase_M13_C"/>
</dbReference>
<evidence type="ECO:0000256" key="7">
    <source>
        <dbReference type="ARBA" id="ARBA00023049"/>
    </source>
</evidence>
<dbReference type="PANTHER" id="PTHR11733">
    <property type="entry name" value="ZINC METALLOPROTEASE FAMILY M13 NEPRILYSIN-RELATED"/>
    <property type="match status" value="1"/>
</dbReference>